<evidence type="ECO:0000313" key="13">
    <source>
        <dbReference type="Proteomes" id="UP000256970"/>
    </source>
</evidence>
<feature type="active site" description="Charge relay system" evidence="6 7">
    <location>
        <position position="60"/>
    </location>
</feature>
<proteinExistence type="inferred from homology"/>
<feature type="signal peptide" evidence="8">
    <location>
        <begin position="1"/>
        <end position="20"/>
    </location>
</feature>
<feature type="active site" description="Charge relay system" evidence="6 7">
    <location>
        <position position="474"/>
    </location>
</feature>
<dbReference type="GO" id="GO:0006508">
    <property type="term" value="P:proteolysis"/>
    <property type="evidence" value="ECO:0007669"/>
    <property type="project" value="UniProtKB-KW"/>
</dbReference>
<keyword evidence="2 7" id="KW-0645">Protease</keyword>
<dbReference type="Gene3D" id="3.40.50.200">
    <property type="entry name" value="Peptidase S8/S53 domain"/>
    <property type="match status" value="2"/>
</dbReference>
<evidence type="ECO:0000313" key="11">
    <source>
        <dbReference type="EMBL" id="SZX72159.1"/>
    </source>
</evidence>
<sequence length="871" mass="91527">MANPTWMWLVLALVIAQASCFLSDVRPAVIGADGLDFTQVNYVQNELGLAGQGMRIAILDDGVDWRRSANWGRCSTLASPSSSSSSSSSCRVVASYNPFSETGDTVVLGSSDAHGTHVAGIAAGSFPYKLMDANNTPFDYQRGVAYKAFIGDYKVIPGFYANTATYEAVRTAISNCITRATQDGMDVLNLSYSQYSLNPSPEDAAALAAATKAGVLAAAAAGNDGPQAGLFGTAYPSWDAGVLSVAMLGNTVTMGALLSLSSSIASGPNGMKTSQLAAVQRADTMRSLCYPRCNALGLPLRLAYGRFSSTCYDVEMITGNPRAAALLIEVPASCGVFQPTSDWYTMLQIYDLRPRLVLFYLPAYQDDAYLGSANYEINNASVPAFWLASSDGTALAAALAAAADAGAAANATLRLTGIVNVGLPAAQGVVMQPLLMSSRGPGLNLQVKPDIAAPGFMLYSSTPANNYQTLSGTSMAASYISGVLALWKQSRHGYFTPKEGWPAAAAAAIKNTAKPVPYSQPGIISSLMWPPAFVGAGTVQAAAAITNCVSISPPELLLQSGLPIQNVVVTLANNCLKRRGAELVLSHKPAFALDIVGDWSRRSYDPGNPGAVPTAAVTFSKSDVTLDVGQSQTFEVTFSVPRALQAGPYIYSGYITLNPRLYDLKAGSVPLSIPYQGCSRNYSDPKSVRLIPPLNEDLKPVAGALCAGYLDEGFIICSNDLAAPGVVKVPWSNISNPDQNVGLGFTHVLARPLQQLIVEVYGVGRRNGTLLGSQSFGPCQKTLANQLSLLPMYSSMTSFAYSSKFSACGGFFDGSYTPVGSNGTTAQLQIGRQYRFKLVLVAPVAAADAAAGQQQGGQLRVDIRGVLEVTE</sequence>
<evidence type="ECO:0000259" key="10">
    <source>
        <dbReference type="Pfam" id="PF06280"/>
    </source>
</evidence>
<protein>
    <submittedName>
        <fullName evidence="11">Uncharacterized protein</fullName>
    </submittedName>
</protein>
<dbReference type="GO" id="GO:0016020">
    <property type="term" value="C:membrane"/>
    <property type="evidence" value="ECO:0007669"/>
    <property type="project" value="InterPro"/>
</dbReference>
<evidence type="ECO:0000256" key="3">
    <source>
        <dbReference type="ARBA" id="ARBA00022729"/>
    </source>
</evidence>
<dbReference type="GO" id="GO:0004252">
    <property type="term" value="F:serine-type endopeptidase activity"/>
    <property type="evidence" value="ECO:0007669"/>
    <property type="project" value="UniProtKB-UniRule"/>
</dbReference>
<organism evidence="11 13">
    <name type="scientific">Tetradesmus obliquus</name>
    <name type="common">Green alga</name>
    <name type="synonym">Acutodesmus obliquus</name>
    <dbReference type="NCBI Taxonomy" id="3088"/>
    <lineage>
        <taxon>Eukaryota</taxon>
        <taxon>Viridiplantae</taxon>
        <taxon>Chlorophyta</taxon>
        <taxon>core chlorophytes</taxon>
        <taxon>Chlorophyceae</taxon>
        <taxon>CS clade</taxon>
        <taxon>Sphaeropleales</taxon>
        <taxon>Scenedesmaceae</taxon>
        <taxon>Tetradesmus</taxon>
    </lineage>
</organism>
<dbReference type="Pfam" id="PF00082">
    <property type="entry name" value="Peptidase_S8"/>
    <property type="match status" value="1"/>
</dbReference>
<dbReference type="EMBL" id="FNXT01001194">
    <property type="protein sequence ID" value="SZX73592.1"/>
    <property type="molecule type" value="Genomic_DNA"/>
</dbReference>
<dbReference type="PANTHER" id="PTHR43806">
    <property type="entry name" value="PEPTIDASE S8"/>
    <property type="match status" value="1"/>
</dbReference>
<dbReference type="EMBL" id="FNXT01001109">
    <property type="protein sequence ID" value="SZX72159.1"/>
    <property type="molecule type" value="Genomic_DNA"/>
</dbReference>
<dbReference type="PROSITE" id="PS00137">
    <property type="entry name" value="SUBTILASE_HIS"/>
    <property type="match status" value="1"/>
</dbReference>
<name>A0A383W4U8_TETOB</name>
<dbReference type="AlphaFoldDB" id="A0A383W4U8"/>
<dbReference type="PRINTS" id="PR00723">
    <property type="entry name" value="SUBTILISIN"/>
</dbReference>
<dbReference type="InterPro" id="IPR036852">
    <property type="entry name" value="Peptidase_S8/S53_dom_sf"/>
</dbReference>
<evidence type="ECO:0000256" key="1">
    <source>
        <dbReference type="ARBA" id="ARBA00011073"/>
    </source>
</evidence>
<feature type="domain" description="Peptidase S8/S53" evidence="9">
    <location>
        <begin position="51"/>
        <end position="514"/>
    </location>
</feature>
<accession>A0A383W4U8</accession>
<dbReference type="InterPro" id="IPR010435">
    <property type="entry name" value="C5a/SBT2-like_Fn3"/>
</dbReference>
<dbReference type="InterPro" id="IPR000209">
    <property type="entry name" value="Peptidase_S8/S53_dom"/>
</dbReference>
<evidence type="ECO:0000256" key="7">
    <source>
        <dbReference type="PROSITE-ProRule" id="PRU01240"/>
    </source>
</evidence>
<evidence type="ECO:0000256" key="6">
    <source>
        <dbReference type="PIRSR" id="PIRSR615500-1"/>
    </source>
</evidence>
<keyword evidence="4 7" id="KW-0378">Hydrolase</keyword>
<evidence type="ECO:0000256" key="2">
    <source>
        <dbReference type="ARBA" id="ARBA00022670"/>
    </source>
</evidence>
<dbReference type="PROSITE" id="PS51892">
    <property type="entry name" value="SUBTILASE"/>
    <property type="match status" value="1"/>
</dbReference>
<dbReference type="PANTHER" id="PTHR43806:SF11">
    <property type="entry name" value="CEREVISIN-RELATED"/>
    <property type="match status" value="1"/>
</dbReference>
<dbReference type="InterPro" id="IPR022398">
    <property type="entry name" value="Peptidase_S8_His-AS"/>
</dbReference>
<dbReference type="InterPro" id="IPR050131">
    <property type="entry name" value="Peptidase_S8_subtilisin-like"/>
</dbReference>
<feature type="active site" description="Charge relay system" evidence="6 7">
    <location>
        <position position="114"/>
    </location>
</feature>
<evidence type="ECO:0000313" key="12">
    <source>
        <dbReference type="EMBL" id="SZX73592.1"/>
    </source>
</evidence>
<keyword evidence="5 7" id="KW-0720">Serine protease</keyword>
<reference evidence="11 13" key="1">
    <citation type="submission" date="2016-10" db="EMBL/GenBank/DDBJ databases">
        <authorList>
            <person name="Cai Z."/>
        </authorList>
    </citation>
    <scope>NUCLEOTIDE SEQUENCE [LARGE SCALE GENOMIC DNA]</scope>
</reference>
<evidence type="ECO:0000256" key="8">
    <source>
        <dbReference type="SAM" id="SignalP"/>
    </source>
</evidence>
<dbReference type="Proteomes" id="UP000256970">
    <property type="component" value="Unassembled WGS sequence"/>
</dbReference>
<feature type="chain" id="PRO_5036333872" evidence="8">
    <location>
        <begin position="21"/>
        <end position="871"/>
    </location>
</feature>
<dbReference type="CDD" id="cd00306">
    <property type="entry name" value="Peptidases_S8_S53"/>
    <property type="match status" value="1"/>
</dbReference>
<evidence type="ECO:0000259" key="9">
    <source>
        <dbReference type="Pfam" id="PF00082"/>
    </source>
</evidence>
<keyword evidence="3 8" id="KW-0732">Signal</keyword>
<evidence type="ECO:0000256" key="5">
    <source>
        <dbReference type="ARBA" id="ARBA00022825"/>
    </source>
</evidence>
<keyword evidence="13" id="KW-1185">Reference proteome</keyword>
<dbReference type="SUPFAM" id="SSF52743">
    <property type="entry name" value="Subtilisin-like"/>
    <property type="match status" value="1"/>
</dbReference>
<dbReference type="InterPro" id="IPR015500">
    <property type="entry name" value="Peptidase_S8_subtilisin-rel"/>
</dbReference>
<comment type="similarity">
    <text evidence="1 7">Belongs to the peptidase S8 family.</text>
</comment>
<evidence type="ECO:0000256" key="4">
    <source>
        <dbReference type="ARBA" id="ARBA00022801"/>
    </source>
</evidence>
<dbReference type="Pfam" id="PF06280">
    <property type="entry name" value="fn3_5"/>
    <property type="match status" value="1"/>
</dbReference>
<feature type="domain" description="C5a peptidase/Subtilisin-like protease SBT2-like Fn3-like" evidence="10">
    <location>
        <begin position="608"/>
        <end position="675"/>
    </location>
</feature>
<gene>
    <name evidence="11" type="ORF">BQ4739_LOCUS12352</name>
    <name evidence="12" type="ORF">BQ4739_LOCUS13850</name>
</gene>